<dbReference type="AlphaFoldDB" id="A0A8J3US02"/>
<dbReference type="PANTHER" id="PTHR33908:SF11">
    <property type="entry name" value="MEMBRANE PROTEIN"/>
    <property type="match status" value="1"/>
</dbReference>
<name>A0A8J3US02_9ACTN</name>
<organism evidence="10 11">
    <name type="scientific">Planotetraspora silvatica</name>
    <dbReference type="NCBI Taxonomy" id="234614"/>
    <lineage>
        <taxon>Bacteria</taxon>
        <taxon>Bacillati</taxon>
        <taxon>Actinomycetota</taxon>
        <taxon>Actinomycetes</taxon>
        <taxon>Streptosporangiales</taxon>
        <taxon>Streptosporangiaceae</taxon>
        <taxon>Planotetraspora</taxon>
    </lineage>
</organism>
<dbReference type="Proteomes" id="UP000644610">
    <property type="component" value="Unassembled WGS sequence"/>
</dbReference>
<dbReference type="GO" id="GO:0016763">
    <property type="term" value="F:pentosyltransferase activity"/>
    <property type="evidence" value="ECO:0007669"/>
    <property type="project" value="TreeGrafter"/>
</dbReference>
<feature type="transmembrane region" description="Helical" evidence="8">
    <location>
        <begin position="344"/>
        <end position="366"/>
    </location>
</feature>
<feature type="transmembrane region" description="Helical" evidence="8">
    <location>
        <begin position="218"/>
        <end position="236"/>
    </location>
</feature>
<dbReference type="GO" id="GO:0009103">
    <property type="term" value="P:lipopolysaccharide biosynthetic process"/>
    <property type="evidence" value="ECO:0007669"/>
    <property type="project" value="UniProtKB-ARBA"/>
</dbReference>
<dbReference type="InterPro" id="IPR038731">
    <property type="entry name" value="RgtA/B/C-like"/>
</dbReference>
<evidence type="ECO:0000256" key="7">
    <source>
        <dbReference type="ARBA" id="ARBA00023136"/>
    </source>
</evidence>
<accession>A0A8J3US02</accession>
<feature type="transmembrane region" description="Helical" evidence="8">
    <location>
        <begin position="294"/>
        <end position="312"/>
    </location>
</feature>
<comment type="caution">
    <text evidence="10">The sequence shown here is derived from an EMBL/GenBank/DDBJ whole genome shotgun (WGS) entry which is preliminary data.</text>
</comment>
<keyword evidence="11" id="KW-1185">Reference proteome</keyword>
<keyword evidence="3" id="KW-0328">Glycosyltransferase</keyword>
<keyword evidence="7 8" id="KW-0472">Membrane</keyword>
<keyword evidence="4" id="KW-0808">Transferase</keyword>
<evidence type="ECO:0000313" key="11">
    <source>
        <dbReference type="Proteomes" id="UP000644610"/>
    </source>
</evidence>
<protein>
    <recommendedName>
        <fullName evidence="9">Glycosyltransferase RgtA/B/C/D-like domain-containing protein</fullName>
    </recommendedName>
</protein>
<evidence type="ECO:0000256" key="2">
    <source>
        <dbReference type="ARBA" id="ARBA00022475"/>
    </source>
</evidence>
<feature type="domain" description="Glycosyltransferase RgtA/B/C/D-like" evidence="9">
    <location>
        <begin position="76"/>
        <end position="236"/>
    </location>
</feature>
<evidence type="ECO:0000256" key="5">
    <source>
        <dbReference type="ARBA" id="ARBA00022692"/>
    </source>
</evidence>
<dbReference type="EMBL" id="BOOQ01000050">
    <property type="protein sequence ID" value="GII50288.1"/>
    <property type="molecule type" value="Genomic_DNA"/>
</dbReference>
<feature type="transmembrane region" description="Helical" evidence="8">
    <location>
        <begin position="268"/>
        <end position="287"/>
    </location>
</feature>
<dbReference type="PANTHER" id="PTHR33908">
    <property type="entry name" value="MANNOSYLTRANSFERASE YKCB-RELATED"/>
    <property type="match status" value="1"/>
</dbReference>
<evidence type="ECO:0000259" key="9">
    <source>
        <dbReference type="Pfam" id="PF13231"/>
    </source>
</evidence>
<evidence type="ECO:0000256" key="8">
    <source>
        <dbReference type="SAM" id="Phobius"/>
    </source>
</evidence>
<evidence type="ECO:0000313" key="10">
    <source>
        <dbReference type="EMBL" id="GII50288.1"/>
    </source>
</evidence>
<dbReference type="RefSeq" id="WP_203979775.1">
    <property type="nucleotide sequence ID" value="NZ_BAAAKY010000014.1"/>
</dbReference>
<evidence type="ECO:0000256" key="4">
    <source>
        <dbReference type="ARBA" id="ARBA00022679"/>
    </source>
</evidence>
<keyword evidence="6 8" id="KW-1133">Transmembrane helix</keyword>
<feature type="transmembrane region" description="Helical" evidence="8">
    <location>
        <begin position="318"/>
        <end position="337"/>
    </location>
</feature>
<dbReference type="Pfam" id="PF13231">
    <property type="entry name" value="PMT_2"/>
    <property type="match status" value="1"/>
</dbReference>
<keyword evidence="5 8" id="KW-0812">Transmembrane</keyword>
<feature type="transmembrane region" description="Helical" evidence="8">
    <location>
        <begin position="30"/>
        <end position="52"/>
    </location>
</feature>
<reference evidence="10" key="1">
    <citation type="submission" date="2021-01" db="EMBL/GenBank/DDBJ databases">
        <title>Whole genome shotgun sequence of Planotetraspora silvatica NBRC 100141.</title>
        <authorList>
            <person name="Komaki H."/>
            <person name="Tamura T."/>
        </authorList>
    </citation>
    <scope>NUCLEOTIDE SEQUENCE</scope>
    <source>
        <strain evidence="10">NBRC 100141</strain>
    </source>
</reference>
<sequence>MINSDLGPPPAGASVPATGPAKFATVPVAAFAYVPVVAIVSALAGVLTALSWRYGFHRDELYFLVAGDHPAWGYVDQPPLTPIVARATTAVFGDTPAGLRVASTLACAVTVLVVALVARELRGGRRAQVIAAFSAATSVFVLAVGHMVSTSTFDMLAWVVIAWLALRLLRTGDGRLWVAMGAAVGLALENKYLVGILVAALLVAQLALGPRQVLRSRWLGVGVVIAAVVAGPNLWWQAAHGWPEFTVASGISADDGLENRLLFLPMQIVYLSPLFVPIWIAGFLRLWRDPELRWARAMALAYPLLCALVLLAGGKPYYALPLLLVLLAAGCEPVARWMRDRRRVWTVVAAGAVTIMVSGLFSLPVLPPNALSVVNAINKEQGEQVGWPELTSAVAAQWAAIPAEQRSRAVIFTANYGEASALVRYGPRYNLPMPYSGHMSYADWGPPSDAADGPVLVVGLQGDDASEQFFTGCRQVGRVDNGEGVDNEEQNAQIALCSGTAKPWSALWSGLRHY</sequence>
<dbReference type="InterPro" id="IPR050297">
    <property type="entry name" value="LipidA_mod_glycosyltrf_83"/>
</dbReference>
<feature type="transmembrane region" description="Helical" evidence="8">
    <location>
        <begin position="97"/>
        <end position="117"/>
    </location>
</feature>
<evidence type="ECO:0000256" key="3">
    <source>
        <dbReference type="ARBA" id="ARBA00022676"/>
    </source>
</evidence>
<keyword evidence="2" id="KW-1003">Cell membrane</keyword>
<comment type="subcellular location">
    <subcellularLocation>
        <location evidence="1">Cell membrane</location>
        <topology evidence="1">Multi-pass membrane protein</topology>
    </subcellularLocation>
</comment>
<evidence type="ECO:0000256" key="6">
    <source>
        <dbReference type="ARBA" id="ARBA00022989"/>
    </source>
</evidence>
<evidence type="ECO:0000256" key="1">
    <source>
        <dbReference type="ARBA" id="ARBA00004651"/>
    </source>
</evidence>
<proteinExistence type="predicted"/>
<dbReference type="GO" id="GO:0005886">
    <property type="term" value="C:plasma membrane"/>
    <property type="evidence" value="ECO:0007669"/>
    <property type="project" value="UniProtKB-SubCell"/>
</dbReference>
<gene>
    <name evidence="10" type="ORF">Psi02_67120</name>
</gene>